<comment type="caution">
    <text evidence="2">The sequence shown here is derived from an EMBL/GenBank/DDBJ whole genome shotgun (WGS) entry which is preliminary data.</text>
</comment>
<protein>
    <submittedName>
        <fullName evidence="2">Uncharacterized protein</fullName>
    </submittedName>
</protein>
<feature type="compositionally biased region" description="Basic and acidic residues" evidence="1">
    <location>
        <begin position="310"/>
        <end position="327"/>
    </location>
</feature>
<dbReference type="PANTHER" id="PTHR47326:SF1">
    <property type="entry name" value="HTH PSQ-TYPE DOMAIN-CONTAINING PROTEIN"/>
    <property type="match status" value="1"/>
</dbReference>
<dbReference type="InterPro" id="IPR036397">
    <property type="entry name" value="RNaseH_sf"/>
</dbReference>
<reference evidence="2 3" key="1">
    <citation type="journal article" date="2019" name="Philos. Trans. R. Soc. Lond., B, Biol. Sci.">
        <title>Ant behaviour and brain gene expression of defending hosts depend on the ecological success of the intruding social parasite.</title>
        <authorList>
            <person name="Kaur R."/>
            <person name="Stoldt M."/>
            <person name="Jongepier E."/>
            <person name="Feldmeyer B."/>
            <person name="Menzel F."/>
            <person name="Bornberg-Bauer E."/>
            <person name="Foitzik S."/>
        </authorList>
    </citation>
    <scope>NUCLEOTIDE SEQUENCE [LARGE SCALE GENOMIC DNA]</scope>
    <source>
        <tissue evidence="2">Whole body</tissue>
    </source>
</reference>
<gene>
    <name evidence="2" type="ORF">DBV15_12498</name>
</gene>
<evidence type="ECO:0000256" key="1">
    <source>
        <dbReference type="SAM" id="MobiDB-lite"/>
    </source>
</evidence>
<feature type="non-terminal residue" evidence="2">
    <location>
        <position position="1"/>
    </location>
</feature>
<sequence length="327" mass="37708">NDKKSNNSSCRILREMASNRTRTDVISLDKDRYKKNKIRKVDIIDIEEVCLSLQDSLKGMLDFQHRWKLNYWAGILGDRVIGPTLLPDILTGRSYADFIMQQLPDLLEEIPLLQRRVMFFQQDEAPPHAYRAVTNFLNERFPGRWIAQYGPIRWPARYEKPTAAPEHDQLQQRQLPTVTDDRILTQPMVKKQRVRKSKNQPTDMIEDQRGSPNETEEARRRIVLAAIMDAETISGKFWGKLVTTTKEGQTRQTSKRINGQHGESSNRTDDPIESGSAGLTYERHKKVDLSDGRRDRCLQLGVKTTTRGGRSTERSDDTRDGLIMEKA</sequence>
<feature type="compositionally biased region" description="Basic and acidic residues" evidence="1">
    <location>
        <begin position="281"/>
        <end position="297"/>
    </location>
</feature>
<dbReference type="EMBL" id="QBLH01001257">
    <property type="protein sequence ID" value="TGZ52512.1"/>
    <property type="molecule type" value="Genomic_DNA"/>
</dbReference>
<dbReference type="AlphaFoldDB" id="A0A4S2KRF6"/>
<dbReference type="GO" id="GO:0003676">
    <property type="term" value="F:nucleic acid binding"/>
    <property type="evidence" value="ECO:0007669"/>
    <property type="project" value="InterPro"/>
</dbReference>
<organism evidence="2 3">
    <name type="scientific">Temnothorax longispinosus</name>
    <dbReference type="NCBI Taxonomy" id="300112"/>
    <lineage>
        <taxon>Eukaryota</taxon>
        <taxon>Metazoa</taxon>
        <taxon>Ecdysozoa</taxon>
        <taxon>Arthropoda</taxon>
        <taxon>Hexapoda</taxon>
        <taxon>Insecta</taxon>
        <taxon>Pterygota</taxon>
        <taxon>Neoptera</taxon>
        <taxon>Endopterygota</taxon>
        <taxon>Hymenoptera</taxon>
        <taxon>Apocrita</taxon>
        <taxon>Aculeata</taxon>
        <taxon>Formicoidea</taxon>
        <taxon>Formicidae</taxon>
        <taxon>Myrmicinae</taxon>
        <taxon>Temnothorax</taxon>
    </lineage>
</organism>
<dbReference type="PANTHER" id="PTHR47326">
    <property type="entry name" value="TRANSPOSABLE ELEMENT TC3 TRANSPOSASE-LIKE PROTEIN"/>
    <property type="match status" value="1"/>
</dbReference>
<accession>A0A4S2KRF6</accession>
<feature type="region of interest" description="Disordered" evidence="1">
    <location>
        <begin position="186"/>
        <end position="217"/>
    </location>
</feature>
<dbReference type="STRING" id="300112.A0A4S2KRF6"/>
<evidence type="ECO:0000313" key="3">
    <source>
        <dbReference type="Proteomes" id="UP000310200"/>
    </source>
</evidence>
<evidence type="ECO:0000313" key="2">
    <source>
        <dbReference type="EMBL" id="TGZ52512.1"/>
    </source>
</evidence>
<feature type="compositionally biased region" description="Polar residues" evidence="1">
    <location>
        <begin position="244"/>
        <end position="263"/>
    </location>
</feature>
<dbReference type="Gene3D" id="3.30.420.10">
    <property type="entry name" value="Ribonuclease H-like superfamily/Ribonuclease H"/>
    <property type="match status" value="1"/>
</dbReference>
<name>A0A4S2KRF6_9HYME</name>
<feature type="region of interest" description="Disordered" evidence="1">
    <location>
        <begin position="244"/>
        <end position="327"/>
    </location>
</feature>
<proteinExistence type="predicted"/>
<keyword evidence="3" id="KW-1185">Reference proteome</keyword>
<dbReference type="Proteomes" id="UP000310200">
    <property type="component" value="Unassembled WGS sequence"/>
</dbReference>